<dbReference type="EC" id="1.1.1.100" evidence="5"/>
<protein>
    <submittedName>
        <fullName evidence="5">3-oxoacyl-[acyl-carrier-protein] reductase FabG</fullName>
        <ecNumber evidence="5">1.1.1.100</ecNumber>
    </submittedName>
</protein>
<dbReference type="GO" id="GO:0016020">
    <property type="term" value="C:membrane"/>
    <property type="evidence" value="ECO:0007669"/>
    <property type="project" value="TreeGrafter"/>
</dbReference>
<dbReference type="Proteomes" id="UP000271464">
    <property type="component" value="Unassembled WGS sequence"/>
</dbReference>
<keyword evidence="2 5" id="KW-0560">Oxidoreductase</keyword>
<dbReference type="Gene3D" id="3.40.50.720">
    <property type="entry name" value="NAD(P)-binding Rossmann-like Domain"/>
    <property type="match status" value="1"/>
</dbReference>
<comment type="caution">
    <text evidence="5">The sequence shown here is derived from an EMBL/GenBank/DDBJ whole genome shotgun (WGS) entry which is preliminary data.</text>
</comment>
<evidence type="ECO:0000313" key="5">
    <source>
        <dbReference type="EMBL" id="VAZ86674.1"/>
    </source>
</evidence>
<evidence type="ECO:0000259" key="4">
    <source>
        <dbReference type="SMART" id="SM00822"/>
    </source>
</evidence>
<evidence type="ECO:0000256" key="1">
    <source>
        <dbReference type="ARBA" id="ARBA00006484"/>
    </source>
</evidence>
<gene>
    <name evidence="5" type="primary">fabG_13</name>
    <name evidence="6" type="synonym">fabG_14</name>
    <name evidence="5" type="ORF">LAUMK42_05527</name>
    <name evidence="6" type="ORF">LAUMK4_02588</name>
</gene>
<dbReference type="AlphaFoldDB" id="A0AB38V0L1"/>
<evidence type="ECO:0000256" key="3">
    <source>
        <dbReference type="RuleBase" id="RU000363"/>
    </source>
</evidence>
<dbReference type="PROSITE" id="PS00061">
    <property type="entry name" value="ADH_SHORT"/>
    <property type="match status" value="1"/>
</dbReference>
<reference evidence="7 8" key="1">
    <citation type="submission" date="2018-09" db="EMBL/GenBank/DDBJ databases">
        <authorList>
            <person name="Tagini F."/>
        </authorList>
    </citation>
    <scope>NUCLEOTIDE SEQUENCE [LARGE SCALE GENOMIC DNA]</scope>
    <source>
        <strain evidence="6 7">MK4</strain>
        <strain evidence="5 8">MK42</strain>
    </source>
</reference>
<dbReference type="InterPro" id="IPR057326">
    <property type="entry name" value="KR_dom"/>
</dbReference>
<evidence type="ECO:0000256" key="2">
    <source>
        <dbReference type="ARBA" id="ARBA00023002"/>
    </source>
</evidence>
<dbReference type="PANTHER" id="PTHR44196">
    <property type="entry name" value="DEHYDROGENASE/REDUCTASE SDR FAMILY MEMBER 7B"/>
    <property type="match status" value="1"/>
</dbReference>
<evidence type="ECO:0000313" key="6">
    <source>
        <dbReference type="EMBL" id="VAZ93780.1"/>
    </source>
</evidence>
<dbReference type="EMBL" id="UPHL01000160">
    <property type="protein sequence ID" value="VAZ86674.1"/>
    <property type="molecule type" value="Genomic_DNA"/>
</dbReference>
<name>A0AB38V0L1_9MYCO</name>
<feature type="domain" description="Ketoreductase" evidence="4">
    <location>
        <begin position="20"/>
        <end position="198"/>
    </location>
</feature>
<sequence length="279" mass="28628">MHSVDTATWTSVERMELTGKTVLLTGATGGLGRAIAAALADHGARLILSSRKPAELDRLAASLSGLDHRTVVSDLSESGAAAALLAEAGEIDVLVANAALPASGKLDSFTAEQVDRALRVNLEVPVQLTRELIPVFTKRRSGHFVFLSSISGKAATPRASLYAATKFGIRGFALCLRDDLRPAGVGVSVVSPGAIGGAGMFADSGAAMPPLIGTGTPEQVGAAVVDAIERNRAEVTVAPLRQRALARFAANAPEMSSRLAGGIVAKAADEIAAGQTDKR</sequence>
<keyword evidence="7" id="KW-1185">Reference proteome</keyword>
<dbReference type="InterPro" id="IPR020904">
    <property type="entry name" value="Sc_DH/Rdtase_CS"/>
</dbReference>
<dbReference type="InterPro" id="IPR002347">
    <property type="entry name" value="SDR_fam"/>
</dbReference>
<dbReference type="PANTHER" id="PTHR44196:SF1">
    <property type="entry name" value="DEHYDROGENASE_REDUCTASE SDR FAMILY MEMBER 7B"/>
    <property type="match status" value="1"/>
</dbReference>
<organism evidence="5 8">
    <name type="scientific">Mycobacterium persicum</name>
    <dbReference type="NCBI Taxonomy" id="1487726"/>
    <lineage>
        <taxon>Bacteria</taxon>
        <taxon>Bacillati</taxon>
        <taxon>Actinomycetota</taxon>
        <taxon>Actinomycetes</taxon>
        <taxon>Mycobacteriales</taxon>
        <taxon>Mycobacteriaceae</taxon>
        <taxon>Mycobacterium</taxon>
    </lineage>
</organism>
<dbReference type="EMBL" id="UPHM01000056">
    <property type="protein sequence ID" value="VAZ93780.1"/>
    <property type="molecule type" value="Genomic_DNA"/>
</dbReference>
<dbReference type="PRINTS" id="PR00081">
    <property type="entry name" value="GDHRDH"/>
</dbReference>
<evidence type="ECO:0000313" key="8">
    <source>
        <dbReference type="Proteomes" id="UP000279331"/>
    </source>
</evidence>
<dbReference type="Pfam" id="PF00106">
    <property type="entry name" value="adh_short"/>
    <property type="match status" value="1"/>
</dbReference>
<accession>A0AB38V0L1</accession>
<dbReference type="GO" id="GO:0004316">
    <property type="term" value="F:3-oxoacyl-[acyl-carrier-protein] reductase (NADPH) activity"/>
    <property type="evidence" value="ECO:0007669"/>
    <property type="project" value="UniProtKB-EC"/>
</dbReference>
<dbReference type="PRINTS" id="PR00080">
    <property type="entry name" value="SDRFAMILY"/>
</dbReference>
<evidence type="ECO:0000313" key="7">
    <source>
        <dbReference type="Proteomes" id="UP000271464"/>
    </source>
</evidence>
<dbReference type="InterPro" id="IPR036291">
    <property type="entry name" value="NAD(P)-bd_dom_sf"/>
</dbReference>
<dbReference type="Proteomes" id="UP000279331">
    <property type="component" value="Unassembled WGS sequence"/>
</dbReference>
<comment type="similarity">
    <text evidence="1 3">Belongs to the short-chain dehydrogenases/reductases (SDR) family.</text>
</comment>
<dbReference type="SMART" id="SM00822">
    <property type="entry name" value="PKS_KR"/>
    <property type="match status" value="1"/>
</dbReference>
<proteinExistence type="inferred from homology"/>
<dbReference type="SUPFAM" id="SSF51735">
    <property type="entry name" value="NAD(P)-binding Rossmann-fold domains"/>
    <property type="match status" value="1"/>
</dbReference>